<dbReference type="EMBL" id="KZ663415">
    <property type="protein sequence ID" value="PPS12915.1"/>
    <property type="molecule type" value="Genomic_DNA"/>
</dbReference>
<protein>
    <submittedName>
        <fullName evidence="1">Uncharacterized protein</fullName>
    </submittedName>
</protein>
<dbReference type="Proteomes" id="UP000239757">
    <property type="component" value="Unassembled WGS sequence"/>
</dbReference>
<accession>A0A2P5YBF4</accession>
<reference evidence="1 2" key="1">
    <citation type="submission" date="2015-01" db="EMBL/GenBank/DDBJ databases">
        <title>Genome of allotetraploid Gossypium barbadense reveals genomic plasticity and fiber elongation in cotton evolution.</title>
        <authorList>
            <person name="Chen X."/>
            <person name="Liu X."/>
            <person name="Zhao B."/>
            <person name="Zheng H."/>
            <person name="Hu Y."/>
            <person name="Lu G."/>
            <person name="Yang C."/>
            <person name="Chen J."/>
            <person name="Shan C."/>
            <person name="Zhang L."/>
            <person name="Zhou Y."/>
            <person name="Wang L."/>
            <person name="Guo W."/>
            <person name="Bai Y."/>
            <person name="Ruan J."/>
            <person name="Shangguan X."/>
            <person name="Mao Y."/>
            <person name="Jiang J."/>
            <person name="Zhu Y."/>
            <person name="Lei J."/>
            <person name="Kang H."/>
            <person name="Chen S."/>
            <person name="He X."/>
            <person name="Wang R."/>
            <person name="Wang Y."/>
            <person name="Chen J."/>
            <person name="Wang L."/>
            <person name="Yu S."/>
            <person name="Wang B."/>
            <person name="Wei J."/>
            <person name="Song S."/>
            <person name="Lu X."/>
            <person name="Gao Z."/>
            <person name="Gu W."/>
            <person name="Deng X."/>
            <person name="Ma D."/>
            <person name="Wang S."/>
            <person name="Liang W."/>
            <person name="Fang L."/>
            <person name="Cai C."/>
            <person name="Zhu X."/>
            <person name="Zhou B."/>
            <person name="Zhang Y."/>
            <person name="Chen Z."/>
            <person name="Xu S."/>
            <person name="Zhu R."/>
            <person name="Wang S."/>
            <person name="Zhang T."/>
            <person name="Zhao G."/>
        </authorList>
    </citation>
    <scope>NUCLEOTIDE SEQUENCE [LARGE SCALE GENOMIC DNA]</scope>
    <source>
        <strain evidence="2">cv. Xinhai21</strain>
        <tissue evidence="1">Leaf</tissue>
    </source>
</reference>
<dbReference type="AlphaFoldDB" id="A0A2P5YBF4"/>
<gene>
    <name evidence="1" type="ORF">GOBAR_AA07725</name>
</gene>
<evidence type="ECO:0000313" key="2">
    <source>
        <dbReference type="Proteomes" id="UP000239757"/>
    </source>
</evidence>
<organism evidence="1 2">
    <name type="scientific">Gossypium barbadense</name>
    <name type="common">Sea Island cotton</name>
    <name type="synonym">Hibiscus barbadensis</name>
    <dbReference type="NCBI Taxonomy" id="3634"/>
    <lineage>
        <taxon>Eukaryota</taxon>
        <taxon>Viridiplantae</taxon>
        <taxon>Streptophyta</taxon>
        <taxon>Embryophyta</taxon>
        <taxon>Tracheophyta</taxon>
        <taxon>Spermatophyta</taxon>
        <taxon>Magnoliopsida</taxon>
        <taxon>eudicotyledons</taxon>
        <taxon>Gunneridae</taxon>
        <taxon>Pentapetalae</taxon>
        <taxon>rosids</taxon>
        <taxon>malvids</taxon>
        <taxon>Malvales</taxon>
        <taxon>Malvaceae</taxon>
        <taxon>Malvoideae</taxon>
        <taxon>Gossypium</taxon>
    </lineage>
</organism>
<name>A0A2P5YBF4_GOSBA</name>
<evidence type="ECO:0000313" key="1">
    <source>
        <dbReference type="EMBL" id="PPS12915.1"/>
    </source>
</evidence>
<proteinExistence type="predicted"/>
<sequence>MTSHQLITTELFLRIWNLTSLAHKITTTKMYTFLENNQHKGRGGYSGGGRGSLVHKSCTKRILYQVVAMAVVEQDMTVVENLSWWSF</sequence>